<dbReference type="SUPFAM" id="SSF52540">
    <property type="entry name" value="P-loop containing nucleoside triphosphate hydrolases"/>
    <property type="match status" value="2"/>
</dbReference>
<evidence type="ECO:0008006" key="16">
    <source>
        <dbReference type="Google" id="ProtNLM"/>
    </source>
</evidence>
<feature type="transmembrane region" description="Helical" evidence="11">
    <location>
        <begin position="510"/>
        <end position="533"/>
    </location>
</feature>
<feature type="transmembrane region" description="Helical" evidence="11">
    <location>
        <begin position="640"/>
        <end position="666"/>
    </location>
</feature>
<dbReference type="GO" id="GO:0140359">
    <property type="term" value="F:ABC-type transporter activity"/>
    <property type="evidence" value="ECO:0007669"/>
    <property type="project" value="InterPro"/>
</dbReference>
<evidence type="ECO:0000256" key="7">
    <source>
        <dbReference type="ARBA" id="ARBA00022840"/>
    </source>
</evidence>
<dbReference type="GO" id="GO:0005524">
    <property type="term" value="F:ATP binding"/>
    <property type="evidence" value="ECO:0007669"/>
    <property type="project" value="UniProtKB-KW"/>
</dbReference>
<dbReference type="FunFam" id="3.40.50.300:FF:002145">
    <property type="entry name" value="ABC transporter (MsbA subfamily)"/>
    <property type="match status" value="1"/>
</dbReference>
<keyword evidence="4 11" id="KW-0812">Transmembrane</keyword>
<evidence type="ECO:0000313" key="15">
    <source>
        <dbReference type="Proteomes" id="UP000807342"/>
    </source>
</evidence>
<dbReference type="PROSITE" id="PS50929">
    <property type="entry name" value="ABC_TM1F"/>
    <property type="match status" value="2"/>
</dbReference>
<dbReference type="SUPFAM" id="SSF90123">
    <property type="entry name" value="ABC transporter transmembrane region"/>
    <property type="match status" value="2"/>
</dbReference>
<keyword evidence="5" id="KW-0677">Repeat</keyword>
<dbReference type="SMART" id="SM00382">
    <property type="entry name" value="AAA"/>
    <property type="match status" value="2"/>
</dbReference>
<evidence type="ECO:0000256" key="11">
    <source>
        <dbReference type="SAM" id="Phobius"/>
    </source>
</evidence>
<evidence type="ECO:0000256" key="9">
    <source>
        <dbReference type="ARBA" id="ARBA00023136"/>
    </source>
</evidence>
<evidence type="ECO:0000256" key="8">
    <source>
        <dbReference type="ARBA" id="ARBA00022989"/>
    </source>
</evidence>
<feature type="transmembrane region" description="Helical" evidence="11">
    <location>
        <begin position="765"/>
        <end position="786"/>
    </location>
</feature>
<evidence type="ECO:0000256" key="2">
    <source>
        <dbReference type="ARBA" id="ARBA00022448"/>
    </source>
</evidence>
<dbReference type="FunFam" id="1.20.1560.10:FF:000013">
    <property type="entry name" value="ABC transporter C family member 2"/>
    <property type="match status" value="1"/>
</dbReference>
<dbReference type="InterPro" id="IPR011527">
    <property type="entry name" value="ABC1_TM_dom"/>
</dbReference>
<dbReference type="Pfam" id="PF00664">
    <property type="entry name" value="ABC_membrane"/>
    <property type="match status" value="2"/>
</dbReference>
<dbReference type="InterPro" id="IPR017871">
    <property type="entry name" value="ABC_transporter-like_CS"/>
</dbReference>
<feature type="transmembrane region" description="Helical" evidence="11">
    <location>
        <begin position="553"/>
        <end position="580"/>
    </location>
</feature>
<evidence type="ECO:0000256" key="3">
    <source>
        <dbReference type="ARBA" id="ARBA00022475"/>
    </source>
</evidence>
<name>A0A9P5XPV5_9AGAR</name>
<evidence type="ECO:0000256" key="10">
    <source>
        <dbReference type="ARBA" id="ARBA00023180"/>
    </source>
</evidence>
<dbReference type="InterPro" id="IPR003593">
    <property type="entry name" value="AAA+_ATPase"/>
</dbReference>
<proteinExistence type="predicted"/>
<sequence length="1035" mass="115012">SEPHGSPDLAGRINNLATSDIANIAEGIEPIFIALYSPVMVLTSLWFLFSILGWSAVLGFVVMIIMLPLPGRFAATMQELQKAMSKKKRSPVHISVMSMFRIIKLLGWESRAKQQVDQTRGEEVNMLRKFKVVELLTGNLNFVMPLVTMLITYSSYTLIFQKELTPSRLFASIGIFDSLRLHIRAVLLTIPGLSKGRKVSFDRLDDFLRNSEVVTSDDQRALGAHVTKVVGISNCDFTWSLTDPSAFRLKIHGEILFKPGLNLITGPTGSGKSSMLMALLGEMYPIPQRDSWVKLPREDGVAYAEQDSWTQSGTIKDNILFGSPYDEARYEQVISECGLRQDLALLPHGDLTQIGERGLTLSGGQRARITLARAVYSRAQILLLDDVLVALDINTGRWISERCFAGSLMCGRIVLLVSHNVDLLKNLAVAVVAIDSGGACIYQEYSPVYVSTQQSLSVEDAGTDALENQAAIDVNTFVTQSIDSGETYHDDRVKRPAFELYLGNMSHHSIALWAAVMFLMVGNETLGVIQAWWMGVRASRYETHAPSTVSAPYILVLVAMIVLSIFMFNAYYMLFIFGALRASSAIHSLLFKSVLGSTWRWLDATPSARVTVRATQDIRIIDGPLPNNIRRVTELNISMLAKFVAIIIYSPFYIAPALVISFLGFVNGQCYMRAQVPVRRMMLNSKSPILVHFSETVDGLVSIRAYGAQEQYLKECMRRIDTYTRIAMAYRTMSRWVSLRSDVLGALFTAGLSAYLVYGNRQVPASNAGFSLAMAVVFNSMILSWVRTANNLELDGTLERIYDYTALEQERTSSEVLPPAHWPTQGELRVVNLSGRYSPDGEDVIKNLNFEINGGERIGIVRRTGAGKSSLALALLRCLVIRGEVYYDGIPTSKLDIATLRSKFTVIPQTPDLFNGTLRDNLDPFGDFDDIELYAALRSIGILQVDSGSQFMLDTRIVGKGENFSVGQRQIIALARALHQGNKVLILDEGVLDHEMDSAIQKVLRHTLRDVTILAVAHRLRTVMDFDRIMVLNEG</sequence>
<evidence type="ECO:0000256" key="4">
    <source>
        <dbReference type="ARBA" id="ARBA00022692"/>
    </source>
</evidence>
<dbReference type="InterPro" id="IPR027417">
    <property type="entry name" value="P-loop_NTPase"/>
</dbReference>
<dbReference type="PANTHER" id="PTHR24223">
    <property type="entry name" value="ATP-BINDING CASSETTE SUB-FAMILY C"/>
    <property type="match status" value="1"/>
</dbReference>
<feature type="domain" description="ABC transporter" evidence="12">
    <location>
        <begin position="232"/>
        <end position="461"/>
    </location>
</feature>
<dbReference type="CDD" id="cd18604">
    <property type="entry name" value="ABC_6TM_VMR1_D2_like"/>
    <property type="match status" value="1"/>
</dbReference>
<evidence type="ECO:0000256" key="6">
    <source>
        <dbReference type="ARBA" id="ARBA00022741"/>
    </source>
</evidence>
<dbReference type="Pfam" id="PF00005">
    <property type="entry name" value="ABC_tran"/>
    <property type="match status" value="2"/>
</dbReference>
<feature type="non-terminal residue" evidence="14">
    <location>
        <position position="1"/>
    </location>
</feature>
<accession>A0A9P5XPV5</accession>
<feature type="transmembrane region" description="Helical" evidence="11">
    <location>
        <begin position="142"/>
        <end position="160"/>
    </location>
</feature>
<dbReference type="Gene3D" id="1.20.1560.10">
    <property type="entry name" value="ABC transporter type 1, transmembrane domain"/>
    <property type="match status" value="2"/>
</dbReference>
<dbReference type="InterPro" id="IPR050173">
    <property type="entry name" value="ABC_transporter_C-like"/>
</dbReference>
<comment type="subcellular location">
    <subcellularLocation>
        <location evidence="1">Cell membrane</location>
        <topology evidence="1">Multi-pass membrane protein</topology>
    </subcellularLocation>
</comment>
<dbReference type="OrthoDB" id="6500128at2759"/>
<feature type="domain" description="ABC transmembrane type-1" evidence="13">
    <location>
        <begin position="10"/>
        <end position="195"/>
    </location>
</feature>
<dbReference type="AlphaFoldDB" id="A0A9P5XPV5"/>
<evidence type="ECO:0000256" key="5">
    <source>
        <dbReference type="ARBA" id="ARBA00022737"/>
    </source>
</evidence>
<dbReference type="EMBL" id="MU151052">
    <property type="protein sequence ID" value="KAF9454753.1"/>
    <property type="molecule type" value="Genomic_DNA"/>
</dbReference>
<reference evidence="14" key="1">
    <citation type="submission" date="2020-11" db="EMBL/GenBank/DDBJ databases">
        <authorList>
            <consortium name="DOE Joint Genome Institute"/>
            <person name="Ahrendt S."/>
            <person name="Riley R."/>
            <person name="Andreopoulos W."/>
            <person name="Labutti K."/>
            <person name="Pangilinan J."/>
            <person name="Ruiz-Duenas F.J."/>
            <person name="Barrasa J.M."/>
            <person name="Sanchez-Garcia M."/>
            <person name="Camarero S."/>
            <person name="Miyauchi S."/>
            <person name="Serrano A."/>
            <person name="Linde D."/>
            <person name="Babiker R."/>
            <person name="Drula E."/>
            <person name="Ayuso-Fernandez I."/>
            <person name="Pacheco R."/>
            <person name="Padilla G."/>
            <person name="Ferreira P."/>
            <person name="Barriuso J."/>
            <person name="Kellner H."/>
            <person name="Castanera R."/>
            <person name="Alfaro M."/>
            <person name="Ramirez L."/>
            <person name="Pisabarro A.G."/>
            <person name="Kuo A."/>
            <person name="Tritt A."/>
            <person name="Lipzen A."/>
            <person name="He G."/>
            <person name="Yan M."/>
            <person name="Ng V."/>
            <person name="Cullen D."/>
            <person name="Martin F."/>
            <person name="Rosso M.-N."/>
            <person name="Henrissat B."/>
            <person name="Hibbett D."/>
            <person name="Martinez A.T."/>
            <person name="Grigoriev I.V."/>
        </authorList>
    </citation>
    <scope>NUCLEOTIDE SEQUENCE</scope>
    <source>
        <strain evidence="14">MF-IS2</strain>
    </source>
</reference>
<evidence type="ECO:0000256" key="1">
    <source>
        <dbReference type="ARBA" id="ARBA00004651"/>
    </source>
</evidence>
<keyword evidence="15" id="KW-1185">Reference proteome</keyword>
<dbReference type="InterPro" id="IPR036640">
    <property type="entry name" value="ABC1_TM_sf"/>
</dbReference>
<evidence type="ECO:0000259" key="12">
    <source>
        <dbReference type="PROSITE" id="PS50893"/>
    </source>
</evidence>
<dbReference type="GO" id="GO:0005886">
    <property type="term" value="C:plasma membrane"/>
    <property type="evidence" value="ECO:0007669"/>
    <property type="project" value="UniProtKB-SubCell"/>
</dbReference>
<dbReference type="PROSITE" id="PS50893">
    <property type="entry name" value="ABC_TRANSPORTER_2"/>
    <property type="match status" value="2"/>
</dbReference>
<gene>
    <name evidence="14" type="ORF">P691DRAFT_826914</name>
</gene>
<dbReference type="GO" id="GO:0016887">
    <property type="term" value="F:ATP hydrolysis activity"/>
    <property type="evidence" value="ECO:0007669"/>
    <property type="project" value="InterPro"/>
</dbReference>
<dbReference type="Proteomes" id="UP000807342">
    <property type="component" value="Unassembled WGS sequence"/>
</dbReference>
<protein>
    <recommendedName>
        <fullName evidence="16">P-loop containing nucleoside triphosphate hydrolase protein</fullName>
    </recommendedName>
</protein>
<dbReference type="CDD" id="cd03244">
    <property type="entry name" value="ABCC_MRP_domain2"/>
    <property type="match status" value="1"/>
</dbReference>
<evidence type="ECO:0000313" key="14">
    <source>
        <dbReference type="EMBL" id="KAF9454753.1"/>
    </source>
</evidence>
<keyword evidence="7" id="KW-0067">ATP-binding</keyword>
<keyword evidence="2" id="KW-0813">Transport</keyword>
<keyword evidence="9 11" id="KW-0472">Membrane</keyword>
<feature type="domain" description="ABC transmembrane type-1" evidence="13">
    <location>
        <begin position="514"/>
        <end position="783"/>
    </location>
</feature>
<feature type="transmembrane region" description="Helical" evidence="11">
    <location>
        <begin position="737"/>
        <end position="758"/>
    </location>
</feature>
<organism evidence="14 15">
    <name type="scientific">Macrolepiota fuliginosa MF-IS2</name>
    <dbReference type="NCBI Taxonomy" id="1400762"/>
    <lineage>
        <taxon>Eukaryota</taxon>
        <taxon>Fungi</taxon>
        <taxon>Dikarya</taxon>
        <taxon>Basidiomycota</taxon>
        <taxon>Agaricomycotina</taxon>
        <taxon>Agaricomycetes</taxon>
        <taxon>Agaricomycetidae</taxon>
        <taxon>Agaricales</taxon>
        <taxon>Agaricineae</taxon>
        <taxon>Agaricaceae</taxon>
        <taxon>Macrolepiota</taxon>
    </lineage>
</organism>
<dbReference type="PANTHER" id="PTHR24223:SF356">
    <property type="entry name" value="ATP-BINDING CASSETTE TRANSPORTER ABC4"/>
    <property type="match status" value="1"/>
</dbReference>
<keyword evidence="8 11" id="KW-1133">Transmembrane helix</keyword>
<dbReference type="Gene3D" id="3.40.50.300">
    <property type="entry name" value="P-loop containing nucleotide triphosphate hydrolases"/>
    <property type="match status" value="2"/>
</dbReference>
<comment type="caution">
    <text evidence="14">The sequence shown here is derived from an EMBL/GenBank/DDBJ whole genome shotgun (WGS) entry which is preliminary data.</text>
</comment>
<feature type="transmembrane region" description="Helical" evidence="11">
    <location>
        <begin position="45"/>
        <end position="69"/>
    </location>
</feature>
<keyword evidence="10" id="KW-0325">Glycoprotein</keyword>
<dbReference type="InterPro" id="IPR003439">
    <property type="entry name" value="ABC_transporter-like_ATP-bd"/>
</dbReference>
<dbReference type="PROSITE" id="PS00211">
    <property type="entry name" value="ABC_TRANSPORTER_1"/>
    <property type="match status" value="1"/>
</dbReference>
<evidence type="ECO:0000259" key="13">
    <source>
        <dbReference type="PROSITE" id="PS50929"/>
    </source>
</evidence>
<keyword evidence="6" id="KW-0547">Nucleotide-binding</keyword>
<feature type="domain" description="ABC transporter" evidence="12">
    <location>
        <begin position="828"/>
        <end position="1035"/>
    </location>
</feature>
<keyword evidence="3" id="KW-1003">Cell membrane</keyword>